<dbReference type="SUPFAM" id="SSF53448">
    <property type="entry name" value="Nucleotide-diphospho-sugar transferases"/>
    <property type="match status" value="1"/>
</dbReference>
<organism evidence="2 3">
    <name type="scientific">Paenibacillus shunpengii</name>
    <dbReference type="NCBI Taxonomy" id="2054424"/>
    <lineage>
        <taxon>Bacteria</taxon>
        <taxon>Bacillati</taxon>
        <taxon>Bacillota</taxon>
        <taxon>Bacilli</taxon>
        <taxon>Bacillales</taxon>
        <taxon>Paenibacillaceae</taxon>
        <taxon>Paenibacillus</taxon>
    </lineage>
</organism>
<dbReference type="Proteomes" id="UP001597540">
    <property type="component" value="Unassembled WGS sequence"/>
</dbReference>
<protein>
    <submittedName>
        <fullName evidence="2">Sugar phosphate nucleotidyltransferase</fullName>
    </submittedName>
</protein>
<dbReference type="CDD" id="cd04189">
    <property type="entry name" value="G1P_TT_long"/>
    <property type="match status" value="1"/>
</dbReference>
<accession>A0ABW5SLD7</accession>
<dbReference type="PANTHER" id="PTHR42883">
    <property type="entry name" value="GLUCOSE-1-PHOSPHATE THYMIDYLTRANSFERASE"/>
    <property type="match status" value="1"/>
</dbReference>
<dbReference type="Gene3D" id="2.160.10.10">
    <property type="entry name" value="Hexapeptide repeat proteins"/>
    <property type="match status" value="1"/>
</dbReference>
<dbReference type="Pfam" id="PF00483">
    <property type="entry name" value="NTP_transferase"/>
    <property type="match status" value="1"/>
</dbReference>
<dbReference type="Gene3D" id="3.90.550.10">
    <property type="entry name" value="Spore Coat Polysaccharide Biosynthesis Protein SpsA, Chain A"/>
    <property type="match status" value="1"/>
</dbReference>
<evidence type="ECO:0000313" key="3">
    <source>
        <dbReference type="Proteomes" id="UP001597540"/>
    </source>
</evidence>
<feature type="domain" description="Nucleotidyl transferase" evidence="1">
    <location>
        <begin position="2"/>
        <end position="236"/>
    </location>
</feature>
<dbReference type="RefSeq" id="WP_379261535.1">
    <property type="nucleotide sequence ID" value="NZ_JBHUMJ010000002.1"/>
</dbReference>
<name>A0ABW5SLD7_9BACL</name>
<proteinExistence type="predicted"/>
<dbReference type="InterPro" id="IPR029044">
    <property type="entry name" value="Nucleotide-diphossugar_trans"/>
</dbReference>
<dbReference type="InterPro" id="IPR005908">
    <property type="entry name" value="G1P_thy_trans_l"/>
</dbReference>
<dbReference type="EMBL" id="JBHUMJ010000002">
    <property type="protein sequence ID" value="MFD2700585.1"/>
    <property type="molecule type" value="Genomic_DNA"/>
</dbReference>
<dbReference type="InterPro" id="IPR005835">
    <property type="entry name" value="NTP_transferase_dom"/>
</dbReference>
<keyword evidence="3" id="KW-1185">Reference proteome</keyword>
<comment type="caution">
    <text evidence="2">The sequence shown here is derived from an EMBL/GenBank/DDBJ whole genome shotgun (WGS) entry which is preliminary data.</text>
</comment>
<reference evidence="3" key="1">
    <citation type="journal article" date="2019" name="Int. J. Syst. Evol. Microbiol.">
        <title>The Global Catalogue of Microorganisms (GCM) 10K type strain sequencing project: providing services to taxonomists for standard genome sequencing and annotation.</title>
        <authorList>
            <consortium name="The Broad Institute Genomics Platform"/>
            <consortium name="The Broad Institute Genome Sequencing Center for Infectious Disease"/>
            <person name="Wu L."/>
            <person name="Ma J."/>
        </authorList>
    </citation>
    <scope>NUCLEOTIDE SEQUENCE [LARGE SCALE GENOMIC DNA]</scope>
    <source>
        <strain evidence="3">KCTC 33849</strain>
    </source>
</reference>
<gene>
    <name evidence="2" type="ORF">ACFSVM_08885</name>
</gene>
<dbReference type="PANTHER" id="PTHR42883:SF2">
    <property type="entry name" value="THYMIDYLYLTRANSFERASE"/>
    <property type="match status" value="1"/>
</dbReference>
<evidence type="ECO:0000259" key="1">
    <source>
        <dbReference type="Pfam" id="PF00483"/>
    </source>
</evidence>
<sequence>MKGLILCAGKGSRLYPFTISYPKTLIPVANVPLLHGCIDKLTEQNISEIGIVIHPSQESIIKESLQKISHWNISITYIYQQKPEGIANALLQAKDFIGQDPFILLLGDNLISISLSKLKEQVELQGNDAALLLAEVENPQDYGIAEVVGEKIMTLEEKPKNPKSNLAVLGAYVFSSSIFKASEIIKPSARGEYEITDAIQWLIQNDYPVSFYKAEVSNIDVGTMDRWIGANRKMLQEMPYENYIHPSVVLKNTKIHPPVSIDHGSIIENAVIGPYVSIGEGSTVKDCVIEDSILLSHVHLNKLSHPISKMIIGSGSALVGTEEEGGGVE</sequence>
<evidence type="ECO:0000313" key="2">
    <source>
        <dbReference type="EMBL" id="MFD2700585.1"/>
    </source>
</evidence>